<name>A0A6L2NRW2_TANCI</name>
<feature type="region of interest" description="Disordered" evidence="1">
    <location>
        <begin position="26"/>
        <end position="64"/>
    </location>
</feature>
<feature type="region of interest" description="Disordered" evidence="1">
    <location>
        <begin position="128"/>
        <end position="220"/>
    </location>
</feature>
<sequence length="220" mass="24387">MEHYPHLENGIYNVVDRVMRHLALKQTQKPQSDRGIPKACHSVSSSSGHNIGSSSHHDEDEGISRESTLSHYTYLNSFHPLNYQRYDIPTSSQQDDDLLFERETNMLNQTQQIHEEVRGGFKSFVLSPSAPNAPSKTPYTVATSSSSIDYKPKSPTSSTSPSTNGYLNSPMSPHPRVPPPPPTQKSGSKDITLTLSPITPLDVHFNTPSPSPPLFYHPIP</sequence>
<accession>A0A6L2NRW2</accession>
<comment type="caution">
    <text evidence="2">The sequence shown here is derived from an EMBL/GenBank/DDBJ whole genome shotgun (WGS) entry which is preliminary data.</text>
</comment>
<evidence type="ECO:0000256" key="1">
    <source>
        <dbReference type="SAM" id="MobiDB-lite"/>
    </source>
</evidence>
<dbReference type="EMBL" id="BKCJ010009883">
    <property type="protein sequence ID" value="GEU89078.1"/>
    <property type="molecule type" value="Genomic_DNA"/>
</dbReference>
<gene>
    <name evidence="2" type="ORF">Tci_061056</name>
</gene>
<protein>
    <submittedName>
        <fullName evidence="2">Uncharacterized protein</fullName>
    </submittedName>
</protein>
<dbReference type="AlphaFoldDB" id="A0A6L2NRW2"/>
<reference evidence="2" key="1">
    <citation type="journal article" date="2019" name="Sci. Rep.">
        <title>Draft genome of Tanacetum cinerariifolium, the natural source of mosquito coil.</title>
        <authorList>
            <person name="Yamashiro T."/>
            <person name="Shiraishi A."/>
            <person name="Satake H."/>
            <person name="Nakayama K."/>
        </authorList>
    </citation>
    <scope>NUCLEOTIDE SEQUENCE</scope>
</reference>
<feature type="compositionally biased region" description="Pro residues" evidence="1">
    <location>
        <begin position="172"/>
        <end position="183"/>
    </location>
</feature>
<organism evidence="2">
    <name type="scientific">Tanacetum cinerariifolium</name>
    <name type="common">Dalmatian daisy</name>
    <name type="synonym">Chrysanthemum cinerariifolium</name>
    <dbReference type="NCBI Taxonomy" id="118510"/>
    <lineage>
        <taxon>Eukaryota</taxon>
        <taxon>Viridiplantae</taxon>
        <taxon>Streptophyta</taxon>
        <taxon>Embryophyta</taxon>
        <taxon>Tracheophyta</taxon>
        <taxon>Spermatophyta</taxon>
        <taxon>Magnoliopsida</taxon>
        <taxon>eudicotyledons</taxon>
        <taxon>Gunneridae</taxon>
        <taxon>Pentapetalae</taxon>
        <taxon>asterids</taxon>
        <taxon>campanulids</taxon>
        <taxon>Asterales</taxon>
        <taxon>Asteraceae</taxon>
        <taxon>Asteroideae</taxon>
        <taxon>Anthemideae</taxon>
        <taxon>Anthemidinae</taxon>
        <taxon>Tanacetum</taxon>
    </lineage>
</organism>
<feature type="compositionally biased region" description="Low complexity" evidence="1">
    <location>
        <begin position="41"/>
        <end position="54"/>
    </location>
</feature>
<feature type="compositionally biased region" description="Polar residues" evidence="1">
    <location>
        <begin position="184"/>
        <end position="197"/>
    </location>
</feature>
<feature type="compositionally biased region" description="Basic and acidic residues" evidence="1">
    <location>
        <begin position="55"/>
        <end position="64"/>
    </location>
</feature>
<proteinExistence type="predicted"/>
<feature type="compositionally biased region" description="Low complexity" evidence="1">
    <location>
        <begin position="153"/>
        <end position="163"/>
    </location>
</feature>
<evidence type="ECO:0000313" key="2">
    <source>
        <dbReference type="EMBL" id="GEU89078.1"/>
    </source>
</evidence>
<feature type="compositionally biased region" description="Pro residues" evidence="1">
    <location>
        <begin position="209"/>
        <end position="220"/>
    </location>
</feature>
<feature type="compositionally biased region" description="Polar residues" evidence="1">
    <location>
        <begin position="129"/>
        <end position="148"/>
    </location>
</feature>